<evidence type="ECO:0000313" key="2">
    <source>
        <dbReference type="EMBL" id="MBO2448673.1"/>
    </source>
</evidence>
<feature type="compositionally biased region" description="Basic and acidic residues" evidence="1">
    <location>
        <begin position="10"/>
        <end position="23"/>
    </location>
</feature>
<dbReference type="Proteomes" id="UP000669179">
    <property type="component" value="Unassembled WGS sequence"/>
</dbReference>
<feature type="region of interest" description="Disordered" evidence="1">
    <location>
        <begin position="273"/>
        <end position="294"/>
    </location>
</feature>
<feature type="region of interest" description="Disordered" evidence="1">
    <location>
        <begin position="1"/>
        <end position="23"/>
    </location>
</feature>
<sequence>MTETQDPENGADRAGRWRPPEARQLPELRGKLAAWLKDSGPAFYLEMALRGSQQVFPKAPNRRVAAQRLASEERQRILGAELYWVSAEMTALAKHAGSQLTELELYEHDLPSRSGFMVFAEPIGTLHHEDVAVDIVAVGWGVRRSAITVDTGWADIEVGRDWADGAVWFTFYSDPLGPIQAICGDDPDCHRQWRRSIGPFMPDNELILRLGTREELPTEPGLTTAWGQTVCAAWLLMSQPCAAQTLEDAQRAARRRLAKAGLPTGGVRVIHVRSPQRRASAEERDRQRRPRKHRSWVTGHWRRYHCGPGRTRVERRWISPYLSGPADRPIRGTTEHVRVWDR</sequence>
<proteinExistence type="predicted"/>
<evidence type="ECO:0000256" key="1">
    <source>
        <dbReference type="SAM" id="MobiDB-lite"/>
    </source>
</evidence>
<organism evidence="2 3">
    <name type="scientific">Actinomadura barringtoniae</name>
    <dbReference type="NCBI Taxonomy" id="1427535"/>
    <lineage>
        <taxon>Bacteria</taxon>
        <taxon>Bacillati</taxon>
        <taxon>Actinomycetota</taxon>
        <taxon>Actinomycetes</taxon>
        <taxon>Streptosporangiales</taxon>
        <taxon>Thermomonosporaceae</taxon>
        <taxon>Actinomadura</taxon>
    </lineage>
</organism>
<name>A0A939T3W0_9ACTN</name>
<accession>A0A939T3W0</accession>
<dbReference type="AlphaFoldDB" id="A0A939T3W0"/>
<keyword evidence="3" id="KW-1185">Reference proteome</keyword>
<evidence type="ECO:0000313" key="3">
    <source>
        <dbReference type="Proteomes" id="UP000669179"/>
    </source>
</evidence>
<dbReference type="EMBL" id="JAGEOJ010000006">
    <property type="protein sequence ID" value="MBO2448673.1"/>
    <property type="molecule type" value="Genomic_DNA"/>
</dbReference>
<gene>
    <name evidence="2" type="ORF">J4573_16345</name>
</gene>
<comment type="caution">
    <text evidence="2">The sequence shown here is derived from an EMBL/GenBank/DDBJ whole genome shotgun (WGS) entry which is preliminary data.</text>
</comment>
<protein>
    <submittedName>
        <fullName evidence="2">Uncharacterized protein</fullName>
    </submittedName>
</protein>
<reference evidence="2" key="1">
    <citation type="submission" date="2021-03" db="EMBL/GenBank/DDBJ databases">
        <authorList>
            <person name="Kanchanasin P."/>
            <person name="Saeng-In P."/>
            <person name="Phongsopitanun W."/>
            <person name="Yuki M."/>
            <person name="Kudo T."/>
            <person name="Ohkuma M."/>
            <person name="Tanasupawat S."/>
        </authorList>
    </citation>
    <scope>NUCLEOTIDE SEQUENCE</scope>
    <source>
        <strain evidence="2">GKU 128</strain>
    </source>
</reference>
<dbReference type="RefSeq" id="WP_208256335.1">
    <property type="nucleotide sequence ID" value="NZ_JAGEOJ010000006.1"/>
</dbReference>